<comment type="caution">
    <text evidence="2">The sequence shown here is derived from an EMBL/GenBank/DDBJ whole genome shotgun (WGS) entry which is preliminary data.</text>
</comment>
<name>A0A8H6RQJ0_9PEZI</name>
<feature type="compositionally biased region" description="Basic and acidic residues" evidence="1">
    <location>
        <begin position="32"/>
        <end position="42"/>
    </location>
</feature>
<organism evidence="2 3">
    <name type="scientific">Pseudocercospora fuligena</name>
    <dbReference type="NCBI Taxonomy" id="685502"/>
    <lineage>
        <taxon>Eukaryota</taxon>
        <taxon>Fungi</taxon>
        <taxon>Dikarya</taxon>
        <taxon>Ascomycota</taxon>
        <taxon>Pezizomycotina</taxon>
        <taxon>Dothideomycetes</taxon>
        <taxon>Dothideomycetidae</taxon>
        <taxon>Mycosphaerellales</taxon>
        <taxon>Mycosphaerellaceae</taxon>
        <taxon>Pseudocercospora</taxon>
    </lineage>
</organism>
<dbReference type="Pfam" id="PF13489">
    <property type="entry name" value="Methyltransf_23"/>
    <property type="match status" value="1"/>
</dbReference>
<dbReference type="PANTHER" id="PTHR43591">
    <property type="entry name" value="METHYLTRANSFERASE"/>
    <property type="match status" value="1"/>
</dbReference>
<dbReference type="Gene3D" id="3.40.50.150">
    <property type="entry name" value="Vaccinia Virus protein VP39"/>
    <property type="match status" value="1"/>
</dbReference>
<protein>
    <submittedName>
        <fullName evidence="2">Secondary metabolism regulator laeA</fullName>
    </submittedName>
</protein>
<feature type="region of interest" description="Disordered" evidence="1">
    <location>
        <begin position="31"/>
        <end position="70"/>
    </location>
</feature>
<gene>
    <name evidence="2" type="ORF">HII31_03284</name>
</gene>
<evidence type="ECO:0000313" key="2">
    <source>
        <dbReference type="EMBL" id="KAF7195392.1"/>
    </source>
</evidence>
<dbReference type="InterPro" id="IPR029063">
    <property type="entry name" value="SAM-dependent_MTases_sf"/>
</dbReference>
<dbReference type="PANTHER" id="PTHR43591:SF24">
    <property type="entry name" value="2-METHOXY-6-POLYPRENYL-1,4-BENZOQUINOL METHYLASE, MITOCHONDRIAL"/>
    <property type="match status" value="1"/>
</dbReference>
<sequence length="354" mass="40308">MAVTPGFKNTLPWDCDHTLPLNAVVDVSQPERQYDETDEKQKGQTSGKALEKEQYTKTQSSSDRTQYRHDGGRRYHTFEENQYYLPNDQIEAGRLDLQHYQWKLTFNGFSGRVPITPEMKNVLDLGTGTGVWAIEVAQAFPHLQVLGVDLSAIQPDSKPSNCRFTTANVEHDWNFETRFDYIHARVLTMGIHDWTRFFKQSWDFLEPGGWLEVNETRFPQFRAEEDNEDGPAEGPFMRWSRLCYEAALKAGIDAQASEGLASLLEKQGFSNVERVDIKWPIGSWAVGRTEKKIGEACFENMVNAIPGIGSLVLQKQLGMSKGEVDQLCEEAIKDCSEHRFYVKMVLTKAQKPSV</sequence>
<dbReference type="AlphaFoldDB" id="A0A8H6RQJ0"/>
<evidence type="ECO:0000313" key="3">
    <source>
        <dbReference type="Proteomes" id="UP000660729"/>
    </source>
</evidence>
<keyword evidence="3" id="KW-1185">Reference proteome</keyword>
<dbReference type="SUPFAM" id="SSF53335">
    <property type="entry name" value="S-adenosyl-L-methionine-dependent methyltransferases"/>
    <property type="match status" value="1"/>
</dbReference>
<reference evidence="2" key="1">
    <citation type="submission" date="2020-04" db="EMBL/GenBank/DDBJ databases">
        <title>Draft genome resource of the tomato pathogen Pseudocercospora fuligena.</title>
        <authorList>
            <person name="Zaccaron A."/>
        </authorList>
    </citation>
    <scope>NUCLEOTIDE SEQUENCE</scope>
    <source>
        <strain evidence="2">PF001</strain>
    </source>
</reference>
<dbReference type="OrthoDB" id="2013972at2759"/>
<dbReference type="EMBL" id="JABCIY010000040">
    <property type="protein sequence ID" value="KAF7195392.1"/>
    <property type="molecule type" value="Genomic_DNA"/>
</dbReference>
<dbReference type="CDD" id="cd02440">
    <property type="entry name" value="AdoMet_MTases"/>
    <property type="match status" value="1"/>
</dbReference>
<accession>A0A8H6RQJ0</accession>
<proteinExistence type="predicted"/>
<dbReference type="GO" id="GO:0008168">
    <property type="term" value="F:methyltransferase activity"/>
    <property type="evidence" value="ECO:0007669"/>
    <property type="project" value="TreeGrafter"/>
</dbReference>
<dbReference type="Proteomes" id="UP000660729">
    <property type="component" value="Unassembled WGS sequence"/>
</dbReference>
<evidence type="ECO:0000256" key="1">
    <source>
        <dbReference type="SAM" id="MobiDB-lite"/>
    </source>
</evidence>